<dbReference type="RefSeq" id="WP_309810560.1">
    <property type="nucleotide sequence ID" value="NZ_JBDXMX010000008.1"/>
</dbReference>
<name>A0ABV0IM34_9MICC</name>
<keyword evidence="1" id="KW-0175">Coiled coil</keyword>
<organism evidence="2 3">
    <name type="scientific">Citricoccus nitrophenolicus</name>
    <dbReference type="NCBI Taxonomy" id="863575"/>
    <lineage>
        <taxon>Bacteria</taxon>
        <taxon>Bacillati</taxon>
        <taxon>Actinomycetota</taxon>
        <taxon>Actinomycetes</taxon>
        <taxon>Micrococcales</taxon>
        <taxon>Micrococcaceae</taxon>
        <taxon>Citricoccus</taxon>
    </lineage>
</organism>
<evidence type="ECO:0000313" key="2">
    <source>
        <dbReference type="EMBL" id="MEO9249038.1"/>
    </source>
</evidence>
<reference evidence="2 3" key="1">
    <citation type="submission" date="2024-05" db="EMBL/GenBank/DDBJ databases">
        <authorList>
            <person name="Yi C."/>
        </authorList>
    </citation>
    <scope>NUCLEOTIDE SEQUENCE [LARGE SCALE GENOMIC DNA]</scope>
    <source>
        <strain evidence="2 3">XS13</strain>
    </source>
</reference>
<keyword evidence="3" id="KW-1185">Reference proteome</keyword>
<protein>
    <submittedName>
        <fullName evidence="2">Uncharacterized protein</fullName>
    </submittedName>
</protein>
<dbReference type="Proteomes" id="UP001484097">
    <property type="component" value="Unassembled WGS sequence"/>
</dbReference>
<feature type="coiled-coil region" evidence="1">
    <location>
        <begin position="78"/>
        <end position="115"/>
    </location>
</feature>
<evidence type="ECO:0000313" key="3">
    <source>
        <dbReference type="Proteomes" id="UP001484097"/>
    </source>
</evidence>
<sequence>MSEESSTNGSQQFRRLMDDFLSTAAPALEEVVNTKAFGEMLGQAAGNLVALNRIGNGVMDLAVRNARVAGRADVVSLHRQLARNEDKLEAVLETVERLEEELAEDRRRHRGSAADQGD</sequence>
<dbReference type="EMBL" id="JBDXMX010000008">
    <property type="protein sequence ID" value="MEO9249038.1"/>
    <property type="molecule type" value="Genomic_DNA"/>
</dbReference>
<evidence type="ECO:0000256" key="1">
    <source>
        <dbReference type="SAM" id="Coils"/>
    </source>
</evidence>
<comment type="caution">
    <text evidence="2">The sequence shown here is derived from an EMBL/GenBank/DDBJ whole genome shotgun (WGS) entry which is preliminary data.</text>
</comment>
<proteinExistence type="predicted"/>
<gene>
    <name evidence="2" type="ORF">ABDK96_15245</name>
</gene>
<accession>A0ABV0IM34</accession>